<dbReference type="AlphaFoldDB" id="A0AAP0K5X6"/>
<feature type="region of interest" description="Disordered" evidence="1">
    <location>
        <begin position="145"/>
        <end position="168"/>
    </location>
</feature>
<name>A0AAP0K5X6_9MAGN</name>
<dbReference type="Pfam" id="PF09425">
    <property type="entry name" value="Jas_motif"/>
    <property type="match status" value="1"/>
</dbReference>
<feature type="region of interest" description="Disordered" evidence="1">
    <location>
        <begin position="101"/>
        <end position="130"/>
    </location>
</feature>
<keyword evidence="3" id="KW-1185">Reference proteome</keyword>
<evidence type="ECO:0000313" key="2">
    <source>
        <dbReference type="EMBL" id="KAK9146593.1"/>
    </source>
</evidence>
<organism evidence="2 3">
    <name type="scientific">Stephania japonica</name>
    <dbReference type="NCBI Taxonomy" id="461633"/>
    <lineage>
        <taxon>Eukaryota</taxon>
        <taxon>Viridiplantae</taxon>
        <taxon>Streptophyta</taxon>
        <taxon>Embryophyta</taxon>
        <taxon>Tracheophyta</taxon>
        <taxon>Spermatophyta</taxon>
        <taxon>Magnoliopsida</taxon>
        <taxon>Ranunculales</taxon>
        <taxon>Menispermaceae</taxon>
        <taxon>Menispermoideae</taxon>
        <taxon>Cissampelideae</taxon>
        <taxon>Stephania</taxon>
    </lineage>
</organism>
<dbReference type="EMBL" id="JBBNAE010000002">
    <property type="protein sequence ID" value="KAK9146593.1"/>
    <property type="molecule type" value="Genomic_DNA"/>
</dbReference>
<accession>A0AAP0K5X6</accession>
<gene>
    <name evidence="2" type="ORF">Sjap_006496</name>
</gene>
<proteinExistence type="predicted"/>
<sequence>MLMFRIQTMARLKRIAHKYWMSFLLTRGTGLVLTATADNSQQYREEGMLSTEVDPECPARREVSLQRYLEKRKDRGRFKCKKKVGTSCSSLEMYLNHQNRGQNLNEQSSRSSTSSPTQPRQLHATSNDNLIDDRAKTIGLSVDLNDNGAFQDDSLAEIPETLEKSSMG</sequence>
<comment type="caution">
    <text evidence="2">The sequence shown here is derived from an EMBL/GenBank/DDBJ whole genome shotgun (WGS) entry which is preliminary data.</text>
</comment>
<evidence type="ECO:0000256" key="1">
    <source>
        <dbReference type="SAM" id="MobiDB-lite"/>
    </source>
</evidence>
<protein>
    <submittedName>
        <fullName evidence="2">Uncharacterized protein</fullName>
    </submittedName>
</protein>
<reference evidence="2 3" key="1">
    <citation type="submission" date="2024-01" db="EMBL/GenBank/DDBJ databases">
        <title>Genome assemblies of Stephania.</title>
        <authorList>
            <person name="Yang L."/>
        </authorList>
    </citation>
    <scope>NUCLEOTIDE SEQUENCE [LARGE SCALE GENOMIC DNA]</scope>
    <source>
        <strain evidence="2">QJT</strain>
        <tissue evidence="2">Leaf</tissue>
    </source>
</reference>
<feature type="compositionally biased region" description="Low complexity" evidence="1">
    <location>
        <begin position="107"/>
        <end position="120"/>
    </location>
</feature>
<dbReference type="Proteomes" id="UP001417504">
    <property type="component" value="Unassembled WGS sequence"/>
</dbReference>
<evidence type="ECO:0000313" key="3">
    <source>
        <dbReference type="Proteomes" id="UP001417504"/>
    </source>
</evidence>
<dbReference type="InterPro" id="IPR018467">
    <property type="entry name" value="CCT_CS"/>
</dbReference>